<feature type="region of interest" description="Disordered" evidence="1">
    <location>
        <begin position="232"/>
        <end position="257"/>
    </location>
</feature>
<dbReference type="Proteomes" id="UP001151760">
    <property type="component" value="Unassembled WGS sequence"/>
</dbReference>
<keyword evidence="3" id="KW-1185">Reference proteome</keyword>
<reference evidence="2" key="1">
    <citation type="journal article" date="2022" name="Int. J. Mol. Sci.">
        <title>Draft Genome of Tanacetum Coccineum: Genomic Comparison of Closely Related Tanacetum-Family Plants.</title>
        <authorList>
            <person name="Yamashiro T."/>
            <person name="Shiraishi A."/>
            <person name="Nakayama K."/>
            <person name="Satake H."/>
        </authorList>
    </citation>
    <scope>NUCLEOTIDE SEQUENCE</scope>
</reference>
<proteinExistence type="predicted"/>
<name>A0ABQ5J344_9ASTR</name>
<evidence type="ECO:0008006" key="4">
    <source>
        <dbReference type="Google" id="ProtNLM"/>
    </source>
</evidence>
<evidence type="ECO:0000256" key="1">
    <source>
        <dbReference type="SAM" id="MobiDB-lite"/>
    </source>
</evidence>
<comment type="caution">
    <text evidence="2">The sequence shown here is derived from an EMBL/GenBank/DDBJ whole genome shotgun (WGS) entry which is preliminary data.</text>
</comment>
<dbReference type="EMBL" id="BQNB010021488">
    <property type="protein sequence ID" value="GJU06926.1"/>
    <property type="molecule type" value="Genomic_DNA"/>
</dbReference>
<feature type="compositionally biased region" description="Polar residues" evidence="1">
    <location>
        <begin position="235"/>
        <end position="254"/>
    </location>
</feature>
<evidence type="ECO:0000313" key="3">
    <source>
        <dbReference type="Proteomes" id="UP001151760"/>
    </source>
</evidence>
<organism evidence="2 3">
    <name type="scientific">Tanacetum coccineum</name>
    <dbReference type="NCBI Taxonomy" id="301880"/>
    <lineage>
        <taxon>Eukaryota</taxon>
        <taxon>Viridiplantae</taxon>
        <taxon>Streptophyta</taxon>
        <taxon>Embryophyta</taxon>
        <taxon>Tracheophyta</taxon>
        <taxon>Spermatophyta</taxon>
        <taxon>Magnoliopsida</taxon>
        <taxon>eudicotyledons</taxon>
        <taxon>Gunneridae</taxon>
        <taxon>Pentapetalae</taxon>
        <taxon>asterids</taxon>
        <taxon>campanulids</taxon>
        <taxon>Asterales</taxon>
        <taxon>Asteraceae</taxon>
        <taxon>Asteroideae</taxon>
        <taxon>Anthemideae</taxon>
        <taxon>Anthemidinae</taxon>
        <taxon>Tanacetum</taxon>
    </lineage>
</organism>
<evidence type="ECO:0000313" key="2">
    <source>
        <dbReference type="EMBL" id="GJU06926.1"/>
    </source>
</evidence>
<protein>
    <recommendedName>
        <fullName evidence="4">Retrotransposon gag domain-containing protein</fullName>
    </recommendedName>
</protein>
<gene>
    <name evidence="2" type="ORF">Tco_1123356</name>
</gene>
<reference evidence="2" key="2">
    <citation type="submission" date="2022-01" db="EMBL/GenBank/DDBJ databases">
        <authorList>
            <person name="Yamashiro T."/>
            <person name="Shiraishi A."/>
            <person name="Satake H."/>
            <person name="Nakayama K."/>
        </authorList>
    </citation>
    <scope>NUCLEOTIDE SEQUENCE</scope>
</reference>
<sequence>MYQTFYPEQRTEFYSLNNVSVLPNNTTYFVNSIRPQLTEAWIDLDELCKKIFKDLQCHTFSGIEEDDVVNHIADYLEILDPIKMANFDTNQLRVNIFPLSLTRDAKVWWLNERDNKITDWGMLAERFFYKYFPLSHNGKNYIKNHCNRGGPSYCEFMAWIDSKHNDKRINRMTKSALGHAWVYRWGIDDSENDIASSDEEREESGGENPPNTIGDSLLEPYVDAHNENAKPRKYNFNTHESNKAPCSSNMNDTQPNRKRCKVEKFKVIKYSVGDNKEFLAVRARECNS</sequence>
<accession>A0ABQ5J344</accession>
<feature type="region of interest" description="Disordered" evidence="1">
    <location>
        <begin position="194"/>
        <end position="216"/>
    </location>
</feature>